<name>A0A0D0VD62_CRYGA</name>
<evidence type="ECO:0000259" key="4">
    <source>
        <dbReference type="PROSITE" id="PS50089"/>
    </source>
</evidence>
<dbReference type="AlphaFoldDB" id="A0A0D0VD62"/>
<dbReference type="PANTHER" id="PTHR46569:SF1">
    <property type="entry name" value="E3 UBIQUITIN-PROTEIN LIGASE RFWD3-RELATED"/>
    <property type="match status" value="1"/>
</dbReference>
<feature type="compositionally biased region" description="Basic and acidic residues" evidence="3">
    <location>
        <begin position="629"/>
        <end position="644"/>
    </location>
</feature>
<dbReference type="CDD" id="cd16448">
    <property type="entry name" value="RING-H2"/>
    <property type="match status" value="1"/>
</dbReference>
<proteinExistence type="predicted"/>
<feature type="coiled-coil region" evidence="2">
    <location>
        <begin position="208"/>
        <end position="356"/>
    </location>
</feature>
<dbReference type="GO" id="GO:0008270">
    <property type="term" value="F:zinc ion binding"/>
    <property type="evidence" value="ECO:0007669"/>
    <property type="project" value="UniProtKB-KW"/>
</dbReference>
<reference evidence="5" key="1">
    <citation type="submission" date="2015-01" db="EMBL/GenBank/DDBJ databases">
        <title>The Genome Sequence of Cryptococcus gattii CA1280.</title>
        <authorList>
            <consortium name="The Broad Institute Genomics Platform"/>
            <person name="Cuomo C."/>
            <person name="Litvintseva A."/>
            <person name="Chen Y."/>
            <person name="Heitman J."/>
            <person name="Sun S."/>
            <person name="Springer D."/>
            <person name="Dromer F."/>
            <person name="Young S."/>
            <person name="Zeng Q."/>
            <person name="Gargeya S."/>
            <person name="Abouelleil A."/>
            <person name="Alvarado L."/>
            <person name="Chapman S.B."/>
            <person name="Gainer-Dewar J."/>
            <person name="Goldberg J."/>
            <person name="Griggs A."/>
            <person name="Gujja S."/>
            <person name="Hansen M."/>
            <person name="Howarth C."/>
            <person name="Imamovic A."/>
            <person name="Larimer J."/>
            <person name="Murphy C."/>
            <person name="Naylor J."/>
            <person name="Pearson M."/>
            <person name="Priest M."/>
            <person name="Roberts A."/>
            <person name="Saif S."/>
            <person name="Shea T."/>
            <person name="Sykes S."/>
            <person name="Wortman J."/>
            <person name="Nusbaum C."/>
            <person name="Birren B."/>
        </authorList>
    </citation>
    <scope>NUCLEOTIDE SEQUENCE [LARGE SCALE GENOMIC DNA]</scope>
    <source>
        <strain evidence="5">CA1280</strain>
    </source>
</reference>
<keyword evidence="1" id="KW-0479">Metal-binding</keyword>
<dbReference type="SMART" id="SM01197">
    <property type="entry name" value="FANCL_C"/>
    <property type="match status" value="1"/>
</dbReference>
<dbReference type="GO" id="GO:0031297">
    <property type="term" value="P:replication fork processing"/>
    <property type="evidence" value="ECO:0007669"/>
    <property type="project" value="TreeGrafter"/>
</dbReference>
<keyword evidence="1" id="KW-0862">Zinc</keyword>
<dbReference type="SUPFAM" id="SSF57850">
    <property type="entry name" value="RING/U-box"/>
    <property type="match status" value="1"/>
</dbReference>
<feature type="region of interest" description="Disordered" evidence="3">
    <location>
        <begin position="447"/>
        <end position="475"/>
    </location>
</feature>
<evidence type="ECO:0000256" key="1">
    <source>
        <dbReference type="PROSITE-ProRule" id="PRU00175"/>
    </source>
</evidence>
<dbReference type="InterPro" id="IPR013083">
    <property type="entry name" value="Znf_RING/FYVE/PHD"/>
</dbReference>
<feature type="region of interest" description="Disordered" evidence="3">
    <location>
        <begin position="507"/>
        <end position="657"/>
    </location>
</feature>
<dbReference type="GO" id="GO:0061630">
    <property type="term" value="F:ubiquitin protein ligase activity"/>
    <property type="evidence" value="ECO:0007669"/>
    <property type="project" value="TreeGrafter"/>
</dbReference>
<dbReference type="InterPro" id="IPR052639">
    <property type="entry name" value="TRAIP_ubiq-protein_ligase"/>
</dbReference>
<evidence type="ECO:0000313" key="5">
    <source>
        <dbReference type="EMBL" id="KIR44474.1"/>
    </source>
</evidence>
<feature type="compositionally biased region" description="Basic and acidic residues" evidence="3">
    <location>
        <begin position="509"/>
        <end position="529"/>
    </location>
</feature>
<organism evidence="5">
    <name type="scientific">Cryptococcus bacillisporus CA1280</name>
    <dbReference type="NCBI Taxonomy" id="1296109"/>
    <lineage>
        <taxon>Eukaryota</taxon>
        <taxon>Fungi</taxon>
        <taxon>Dikarya</taxon>
        <taxon>Basidiomycota</taxon>
        <taxon>Agaricomycotina</taxon>
        <taxon>Tremellomycetes</taxon>
        <taxon>Tremellales</taxon>
        <taxon>Cryptococcaceae</taxon>
        <taxon>Cryptococcus</taxon>
        <taxon>Cryptococcus gattii species complex</taxon>
    </lineage>
</organism>
<dbReference type="HOGENOM" id="CLU_024333_0_0_1"/>
<dbReference type="GO" id="GO:0016567">
    <property type="term" value="P:protein ubiquitination"/>
    <property type="evidence" value="ECO:0007669"/>
    <property type="project" value="TreeGrafter"/>
</dbReference>
<keyword evidence="2" id="KW-0175">Coiled coil</keyword>
<gene>
    <name evidence="5" type="ORF">I312_06326</name>
</gene>
<dbReference type="Pfam" id="PF13639">
    <property type="entry name" value="zf-RING_2"/>
    <property type="match status" value="1"/>
</dbReference>
<evidence type="ECO:0000256" key="2">
    <source>
        <dbReference type="SAM" id="Coils"/>
    </source>
</evidence>
<feature type="domain" description="RING-type" evidence="4">
    <location>
        <begin position="10"/>
        <end position="84"/>
    </location>
</feature>
<dbReference type="GO" id="GO:0090734">
    <property type="term" value="C:site of DNA damage"/>
    <property type="evidence" value="ECO:0007669"/>
    <property type="project" value="TreeGrafter"/>
</dbReference>
<dbReference type="SMART" id="SM00184">
    <property type="entry name" value="RING"/>
    <property type="match status" value="1"/>
</dbReference>
<dbReference type="GO" id="GO:0005634">
    <property type="term" value="C:nucleus"/>
    <property type="evidence" value="ECO:0007669"/>
    <property type="project" value="TreeGrafter"/>
</dbReference>
<feature type="region of interest" description="Disordered" evidence="3">
    <location>
        <begin position="682"/>
        <end position="704"/>
    </location>
</feature>
<dbReference type="PANTHER" id="PTHR46569">
    <property type="entry name" value="E3 UBIQUITIN-PROTEIN LIGASE TRAIP"/>
    <property type="match status" value="1"/>
</dbReference>
<dbReference type="EMBL" id="KN847999">
    <property type="protein sequence ID" value="KIR44474.1"/>
    <property type="molecule type" value="Genomic_DNA"/>
</dbReference>
<accession>A0A0D0VD62</accession>
<dbReference type="Gene3D" id="3.30.40.10">
    <property type="entry name" value="Zinc/RING finger domain, C3HC4 (zinc finger)"/>
    <property type="match status" value="1"/>
</dbReference>
<dbReference type="OrthoDB" id="3219336at2759"/>
<protein>
    <recommendedName>
        <fullName evidence="4">RING-type domain-containing protein</fullName>
    </recommendedName>
</protein>
<evidence type="ECO:0000256" key="3">
    <source>
        <dbReference type="SAM" id="MobiDB-lite"/>
    </source>
</evidence>
<keyword evidence="1" id="KW-0863">Zinc-finger</keyword>
<dbReference type="PROSITE" id="PS50089">
    <property type="entry name" value="ZF_RING_2"/>
    <property type="match status" value="1"/>
</dbReference>
<sequence length="704" mass="78758">MGRRLEDASCAICIDSLFNKRDDLDDIIPIATCECGHVFHEPCLLEWFKSQSQAYLAAAREAGIPGRHGSPTLSDAPVECPSCRAECFADPVTGNPIIYRLYITFDGRSSSVQPASSPLRREVDQQAKRREEEALGLARRAKALTEEVNGLGAESMEEEMGGLIKKTEGLVKDLELSAKAASGIKTYVGGLIVAVNKLRSVLEDHPVIHALQGRIFQLESTLKETNAEMKIIIPNEIRKAKEAEQTKADKKIKRIMDELEVIRRELEKEKVARRAGKKEMDERAKENEKKMLNLESQLRREAKEKEDLQATLRERTKMLKMYQSKADSRKELKAKVQRLEAENARLQADLKASTNAPQSSRMISSRFLSPEAFDHQPNEWASHQRDIKYDEIPSDNDDPSIQEILPFDRDLAGPHARLHASRAQLIPPTSADESSLLIDMPSFHDDSLRHATGLPGSPKRSGSRKDLDTRQHPTARTISFDLDEGLKRRKINKSKYFLVSSSSGFESVGDMKEQVRGKERAREKEGVKEHRPRKRDRKGGDLFGSDAEEPGGEDKEVPDPQSRQNRINPFAASKRSTSSCAKLPPTSAILVPDSSPQRATFCPDSEPDHQLELDGNDDGQNSGGYMVIEPKRVPFRIKEKEQAKDTSNASDKGKGKEMMRAGFVGKQKGSEQKSVVDWLGIRDQNGRPKAGTNLMLGRQIKKKL</sequence>
<dbReference type="InterPro" id="IPR001841">
    <property type="entry name" value="Znf_RING"/>
</dbReference>